<evidence type="ECO:0000256" key="3">
    <source>
        <dbReference type="ARBA" id="ARBA00023242"/>
    </source>
</evidence>
<dbReference type="PANTHER" id="PTHR45922">
    <property type="entry name" value="CLEAVAGE AND POLYADENYLATION SPECIFICITY FACTOR SUBUNIT 2"/>
    <property type="match status" value="1"/>
</dbReference>
<accession>A0AAD5T0L0</accession>
<evidence type="ECO:0000259" key="5">
    <source>
        <dbReference type="SMART" id="SM01027"/>
    </source>
</evidence>
<keyword evidence="3 4" id="KW-0539">Nucleus</keyword>
<dbReference type="Proteomes" id="UP001211907">
    <property type="component" value="Unassembled WGS sequence"/>
</dbReference>
<dbReference type="Pfam" id="PF16661">
    <property type="entry name" value="Lactamase_B_6"/>
    <property type="match status" value="1"/>
</dbReference>
<feature type="domain" description="Beta-Casp" evidence="5">
    <location>
        <begin position="198"/>
        <end position="326"/>
    </location>
</feature>
<comment type="caution">
    <text evidence="6">The sequence shown here is derived from an EMBL/GenBank/DDBJ whole genome shotgun (WGS) entry which is preliminary data.</text>
</comment>
<protein>
    <recommendedName>
        <fullName evidence="4">Cleavage and polyadenylation specificity factor subunit 2</fullName>
    </recommendedName>
    <alternativeName>
        <fullName evidence="4">Cleavage and polyadenylation specificity factor 100 kDa subunit</fullName>
    </alternativeName>
</protein>
<keyword evidence="4" id="KW-0694">RNA-binding</keyword>
<evidence type="ECO:0000256" key="1">
    <source>
        <dbReference type="ARBA" id="ARBA00004123"/>
    </source>
</evidence>
<dbReference type="InterPro" id="IPR025069">
    <property type="entry name" value="Cpsf2_C"/>
</dbReference>
<evidence type="ECO:0000313" key="7">
    <source>
        <dbReference type="Proteomes" id="UP001211907"/>
    </source>
</evidence>
<evidence type="ECO:0000256" key="2">
    <source>
        <dbReference type="ARBA" id="ARBA00022664"/>
    </source>
</evidence>
<comment type="similarity">
    <text evidence="4">Belongs to the metallo-beta-lactamase superfamily. RNA-metabolizing metallo-beta-lactamase-like family. CPSF2/YSH1 subfamily.</text>
</comment>
<sequence length="718" mass="80070">MAKHIDFVLLSHADQAHLGGYAYAHAKLGLTCPAIASIPVHDLGRLAARETVHDCRATRDFALYNTEDINAAFENITALRYSQPHNLGGKGKGITVTAFQAGHSLGGTIWKIKTSTDEIIYAVDYNHQMERHLGRTVLNAKELERPSLLITDAYNAQYNFLPSQEKRPLRDSAFFDNISATLFSGGNVLIPVTSTTRALELTFLLEDFWTKSVECSQKFPIIYFLSPQSSRIIHAAKRTLEWMGTGIAKLLTMQDRKVPFDFTYVKYIQNLSEIEQSSVPKVIFASSASLEPGSYSRRLFFEWCKGELNLVLLPDRGDPETLLRRVYDEWMAVPKLNEAVAVNLNFEVSFAQESHRVPLEGNELADYLRAETAKKDAAAAAAELARLAAMEENGSDDDDDDGVENNTMRKVNDGADGIGAFGNAYDIYVKDAYRGGGFFKQNQSYRMFPVSNARGWVDDYGEAVDPMMFVNEDTAAMEEATEELPQVQIEEMQDFQDTIPSKYIVASIDLQVQCKVIFIDFEGRSDGKSVKNILTQVAPRKLILVHGSEESTSDLERYCLENSALTNDVFAPHNNEWVNVSSASDVHDINGYELAYVSGYIKVHKGTQNEPDEMEVDSGNEQVESAASTLVPTLDILPLELSKSHKPVLVGDVKLSEFRKILVSKGFETEFVAGVLVVNRSIMIRKSREQYGKLVLEGSLSADYYACRKLLYAEHAVL</sequence>
<dbReference type="GO" id="GO:0005847">
    <property type="term" value="C:mRNA cleavage and polyadenylation specificity factor complex"/>
    <property type="evidence" value="ECO:0007669"/>
    <property type="project" value="InterPro"/>
</dbReference>
<dbReference type="AlphaFoldDB" id="A0AAD5T0L0"/>
<evidence type="ECO:0000256" key="4">
    <source>
        <dbReference type="RuleBase" id="RU365006"/>
    </source>
</evidence>
<dbReference type="Gene3D" id="3.60.15.10">
    <property type="entry name" value="Ribonuclease Z/Hydroxyacylglutathione hydrolase-like"/>
    <property type="match status" value="1"/>
</dbReference>
<dbReference type="InterPro" id="IPR035639">
    <property type="entry name" value="CPSF2_MBL"/>
</dbReference>
<dbReference type="PANTHER" id="PTHR45922:SF1">
    <property type="entry name" value="CLEAVAGE AND POLYADENYLATION SPECIFICITY FACTOR SUBUNIT 2"/>
    <property type="match status" value="1"/>
</dbReference>
<dbReference type="Gene3D" id="3.40.50.10890">
    <property type="match status" value="1"/>
</dbReference>
<dbReference type="SUPFAM" id="SSF56281">
    <property type="entry name" value="Metallo-hydrolase/oxidoreductase"/>
    <property type="match status" value="1"/>
</dbReference>
<dbReference type="Pfam" id="PF10996">
    <property type="entry name" value="Beta-Casp"/>
    <property type="match status" value="1"/>
</dbReference>
<dbReference type="InterPro" id="IPR001279">
    <property type="entry name" value="Metallo-B-lactamas"/>
</dbReference>
<dbReference type="GO" id="GO:0003723">
    <property type="term" value="F:RNA binding"/>
    <property type="evidence" value="ECO:0007669"/>
    <property type="project" value="UniProtKB-KW"/>
</dbReference>
<keyword evidence="2 4" id="KW-0507">mRNA processing</keyword>
<dbReference type="CDD" id="cd16293">
    <property type="entry name" value="CPSF2-like_MBL-fold"/>
    <property type="match status" value="1"/>
</dbReference>
<dbReference type="InterPro" id="IPR036866">
    <property type="entry name" value="RibonucZ/Hydroxyglut_hydro"/>
</dbReference>
<dbReference type="Pfam" id="PF13299">
    <property type="entry name" value="CPSF100_C"/>
    <property type="match status" value="1"/>
</dbReference>
<dbReference type="InterPro" id="IPR027075">
    <property type="entry name" value="CPSF2"/>
</dbReference>
<dbReference type="InterPro" id="IPR011108">
    <property type="entry name" value="RMMBL"/>
</dbReference>
<dbReference type="EMBL" id="JADGJH010000787">
    <property type="protein sequence ID" value="KAJ3122710.1"/>
    <property type="molecule type" value="Genomic_DNA"/>
</dbReference>
<dbReference type="GO" id="GO:0006398">
    <property type="term" value="P:mRNA 3'-end processing by stem-loop binding and cleavage"/>
    <property type="evidence" value="ECO:0007669"/>
    <property type="project" value="InterPro"/>
</dbReference>
<dbReference type="SMART" id="SM01027">
    <property type="entry name" value="Beta-Casp"/>
    <property type="match status" value="1"/>
</dbReference>
<keyword evidence="7" id="KW-1185">Reference proteome</keyword>
<comment type="subcellular location">
    <subcellularLocation>
        <location evidence="1 4">Nucleus</location>
    </subcellularLocation>
</comment>
<proteinExistence type="inferred from homology"/>
<gene>
    <name evidence="6" type="primary">CPSF2</name>
    <name evidence="6" type="ORF">HK100_011866</name>
</gene>
<dbReference type="InterPro" id="IPR022712">
    <property type="entry name" value="Beta_Casp"/>
</dbReference>
<evidence type="ECO:0000313" key="6">
    <source>
        <dbReference type="EMBL" id="KAJ3122710.1"/>
    </source>
</evidence>
<reference evidence="6" key="1">
    <citation type="submission" date="2020-05" db="EMBL/GenBank/DDBJ databases">
        <title>Phylogenomic resolution of chytrid fungi.</title>
        <authorList>
            <person name="Stajich J.E."/>
            <person name="Amses K."/>
            <person name="Simmons R."/>
            <person name="Seto K."/>
            <person name="Myers J."/>
            <person name="Bonds A."/>
            <person name="Quandt C.A."/>
            <person name="Barry K."/>
            <person name="Liu P."/>
            <person name="Grigoriev I."/>
            <person name="Longcore J.E."/>
            <person name="James T.Y."/>
        </authorList>
    </citation>
    <scope>NUCLEOTIDE SEQUENCE</scope>
    <source>
        <strain evidence="6">JEL0513</strain>
    </source>
</reference>
<name>A0AAD5T0L0_9FUNG</name>
<organism evidence="6 7">
    <name type="scientific">Physocladia obscura</name>
    <dbReference type="NCBI Taxonomy" id="109957"/>
    <lineage>
        <taxon>Eukaryota</taxon>
        <taxon>Fungi</taxon>
        <taxon>Fungi incertae sedis</taxon>
        <taxon>Chytridiomycota</taxon>
        <taxon>Chytridiomycota incertae sedis</taxon>
        <taxon>Chytridiomycetes</taxon>
        <taxon>Chytridiales</taxon>
        <taxon>Chytriomycetaceae</taxon>
        <taxon>Physocladia</taxon>
    </lineage>
</organism>
<dbReference type="Pfam" id="PF07521">
    <property type="entry name" value="RMMBL"/>
    <property type="match status" value="1"/>
</dbReference>